<comment type="caution">
    <text evidence="1">The sequence shown here is derived from an EMBL/GenBank/DDBJ whole genome shotgun (WGS) entry which is preliminary data.</text>
</comment>
<dbReference type="Proteomes" id="UP000054843">
    <property type="component" value="Unassembled WGS sequence"/>
</dbReference>
<sequence length="130" mass="14855">MSFFQYPPCHGARSAINFHSIRCLIVVRWISSKDGSENRFLSYRSAVLNVENLSDPDKSDISSKWMAWVTIRVNKQMYTFVHSSCLYSLAVVLQNLIGRFQTGMSQTFTFSADEPFFVQTISFPDPIILA</sequence>
<dbReference type="EMBL" id="JYDO01000250">
    <property type="protein sequence ID" value="KRZ66313.1"/>
    <property type="molecule type" value="Genomic_DNA"/>
</dbReference>
<evidence type="ECO:0000313" key="1">
    <source>
        <dbReference type="EMBL" id="KRZ66313.1"/>
    </source>
</evidence>
<proteinExistence type="predicted"/>
<accession>A0A0V1M3K8</accession>
<reference evidence="1 2" key="1">
    <citation type="submission" date="2015-01" db="EMBL/GenBank/DDBJ databases">
        <title>Evolution of Trichinella species and genotypes.</title>
        <authorList>
            <person name="Korhonen P.K."/>
            <person name="Edoardo P."/>
            <person name="Giuseppe L.R."/>
            <person name="Gasser R.B."/>
        </authorList>
    </citation>
    <scope>NUCLEOTIDE SEQUENCE [LARGE SCALE GENOMIC DNA]</scope>
    <source>
        <strain evidence="1">ISS1980</strain>
    </source>
</reference>
<gene>
    <name evidence="1" type="ORF">T10_4848</name>
</gene>
<evidence type="ECO:0000313" key="2">
    <source>
        <dbReference type="Proteomes" id="UP000054843"/>
    </source>
</evidence>
<dbReference type="AlphaFoldDB" id="A0A0V1M3K8"/>
<organism evidence="1 2">
    <name type="scientific">Trichinella papuae</name>
    <dbReference type="NCBI Taxonomy" id="268474"/>
    <lineage>
        <taxon>Eukaryota</taxon>
        <taxon>Metazoa</taxon>
        <taxon>Ecdysozoa</taxon>
        <taxon>Nematoda</taxon>
        <taxon>Enoplea</taxon>
        <taxon>Dorylaimia</taxon>
        <taxon>Trichinellida</taxon>
        <taxon>Trichinellidae</taxon>
        <taxon>Trichinella</taxon>
    </lineage>
</organism>
<protein>
    <submittedName>
        <fullName evidence="1">Uncharacterized protein</fullName>
    </submittedName>
</protein>
<name>A0A0V1M3K8_9BILA</name>
<keyword evidence="2" id="KW-1185">Reference proteome</keyword>